<accession>A0A6B0UDC5</accession>
<keyword evidence="1" id="KW-1133">Transmembrane helix</keyword>
<evidence type="ECO:0000256" key="1">
    <source>
        <dbReference type="SAM" id="Phobius"/>
    </source>
</evidence>
<dbReference type="AlphaFoldDB" id="A0A6B0UDC5"/>
<reference evidence="2" key="1">
    <citation type="submission" date="2019-12" db="EMBL/GenBank/DDBJ databases">
        <title>An insight into the sialome of adult female Ixodes ricinus ticks feeding for 6 days.</title>
        <authorList>
            <person name="Perner J."/>
            <person name="Ribeiro J.M.C."/>
        </authorList>
    </citation>
    <scope>NUCLEOTIDE SEQUENCE</scope>
    <source>
        <strain evidence="2">Semi-engorged</strain>
        <tissue evidence="2">Salivary glands</tissue>
    </source>
</reference>
<dbReference type="EMBL" id="GIFC01002180">
    <property type="protein sequence ID" value="MXU84263.1"/>
    <property type="molecule type" value="Transcribed_RNA"/>
</dbReference>
<keyword evidence="1" id="KW-0472">Membrane</keyword>
<name>A0A6B0UDC5_IXORI</name>
<keyword evidence="1" id="KW-0812">Transmembrane</keyword>
<protein>
    <submittedName>
        <fullName evidence="2">Putative secreted protein</fullName>
    </submittedName>
</protein>
<evidence type="ECO:0000313" key="2">
    <source>
        <dbReference type="EMBL" id="MXU84263.1"/>
    </source>
</evidence>
<feature type="transmembrane region" description="Helical" evidence="1">
    <location>
        <begin position="33"/>
        <end position="53"/>
    </location>
</feature>
<sequence>MPGMVVGALLLGRTSRGSNRFSGSLRVRLGGSLLWLHLASSCLPAVFAVRLLLGSRVGDRRDTECCLFVSFVSRAASFLL</sequence>
<proteinExistence type="predicted"/>
<organism evidence="2">
    <name type="scientific">Ixodes ricinus</name>
    <name type="common">Common tick</name>
    <name type="synonym">Acarus ricinus</name>
    <dbReference type="NCBI Taxonomy" id="34613"/>
    <lineage>
        <taxon>Eukaryota</taxon>
        <taxon>Metazoa</taxon>
        <taxon>Ecdysozoa</taxon>
        <taxon>Arthropoda</taxon>
        <taxon>Chelicerata</taxon>
        <taxon>Arachnida</taxon>
        <taxon>Acari</taxon>
        <taxon>Parasitiformes</taxon>
        <taxon>Ixodida</taxon>
        <taxon>Ixodoidea</taxon>
        <taxon>Ixodidae</taxon>
        <taxon>Ixodinae</taxon>
        <taxon>Ixodes</taxon>
    </lineage>
</organism>